<organism evidence="2 3">
    <name type="scientific">Colletotrichum incanum</name>
    <name type="common">Soybean anthracnose fungus</name>
    <dbReference type="NCBI Taxonomy" id="1573173"/>
    <lineage>
        <taxon>Eukaryota</taxon>
        <taxon>Fungi</taxon>
        <taxon>Dikarya</taxon>
        <taxon>Ascomycota</taxon>
        <taxon>Pezizomycotina</taxon>
        <taxon>Sordariomycetes</taxon>
        <taxon>Hypocreomycetidae</taxon>
        <taxon>Glomerellales</taxon>
        <taxon>Glomerellaceae</taxon>
        <taxon>Colletotrichum</taxon>
        <taxon>Colletotrichum spaethianum species complex</taxon>
    </lineage>
</organism>
<proteinExistence type="predicted"/>
<dbReference type="EMBL" id="LFIW01002228">
    <property type="protein sequence ID" value="KZL78365.1"/>
    <property type="molecule type" value="Genomic_DNA"/>
</dbReference>
<dbReference type="Proteomes" id="UP000076584">
    <property type="component" value="Unassembled WGS sequence"/>
</dbReference>
<sequence length="175" mass="19784">MPFYQIDPISLLSQTHRRYIALSITNLHYSAFNMPAFFVHVSFSNQDSKFGDVNCFIVGKLHSGISNCIIKLARTSAPRKRKRKGGGAGGASIEDALNSALEETIIESSKLLIVLSRQYINQRGRNGRFQAGHDHDWLTPQLSFVKTLAEQRGTDEFQNLLEQLKQLQTAHDQFY</sequence>
<evidence type="ECO:0000313" key="3">
    <source>
        <dbReference type="Proteomes" id="UP000076584"/>
    </source>
</evidence>
<dbReference type="Pfam" id="PF14832">
    <property type="entry name" value="Tautomerase_3"/>
    <property type="match status" value="1"/>
</dbReference>
<name>A0A161VXW4_COLIC</name>
<dbReference type="AlphaFoldDB" id="A0A161VXW4"/>
<dbReference type="InterPro" id="IPR028116">
    <property type="entry name" value="Cis-CaaD-like"/>
</dbReference>
<evidence type="ECO:0000259" key="1">
    <source>
        <dbReference type="Pfam" id="PF14832"/>
    </source>
</evidence>
<feature type="domain" description="Tautomerase cis-CaaD-like" evidence="1">
    <location>
        <begin position="1"/>
        <end position="81"/>
    </location>
</feature>
<gene>
    <name evidence="2" type="ORF">CI238_03521</name>
</gene>
<protein>
    <submittedName>
        <fullName evidence="2">Cis-3-chloroacrylic acid protein</fullName>
    </submittedName>
</protein>
<keyword evidence="3" id="KW-1185">Reference proteome</keyword>
<dbReference type="InterPro" id="IPR014347">
    <property type="entry name" value="Tautomerase/MIF_sf"/>
</dbReference>
<evidence type="ECO:0000313" key="2">
    <source>
        <dbReference type="EMBL" id="KZL78365.1"/>
    </source>
</evidence>
<reference evidence="2 3" key="1">
    <citation type="submission" date="2015-06" db="EMBL/GenBank/DDBJ databases">
        <title>Survival trade-offs in plant roots during colonization by closely related pathogenic and mutualistic fungi.</title>
        <authorList>
            <person name="Hacquard S."/>
            <person name="Kracher B."/>
            <person name="Hiruma K."/>
            <person name="Weinman A."/>
            <person name="Muench P."/>
            <person name="Garrido Oter R."/>
            <person name="Ver Loren van Themaat E."/>
            <person name="Dallerey J.-F."/>
            <person name="Damm U."/>
            <person name="Henrissat B."/>
            <person name="Lespinet O."/>
            <person name="Thon M."/>
            <person name="Kemen E."/>
            <person name="McHardy A.C."/>
            <person name="Schulze-Lefert P."/>
            <person name="O'Connell R.J."/>
        </authorList>
    </citation>
    <scope>NUCLEOTIDE SEQUENCE [LARGE SCALE GENOMIC DNA]</scope>
    <source>
        <strain evidence="2 3">MAFF 238704</strain>
    </source>
</reference>
<dbReference type="OrthoDB" id="9981319at2759"/>
<comment type="caution">
    <text evidence="2">The sequence shown here is derived from an EMBL/GenBank/DDBJ whole genome shotgun (WGS) entry which is preliminary data.</text>
</comment>
<dbReference type="Gene3D" id="3.30.429.10">
    <property type="entry name" value="Macrophage Migration Inhibitory Factor"/>
    <property type="match status" value="1"/>
</dbReference>
<accession>A0A161VXW4</accession>